<protein>
    <submittedName>
        <fullName evidence="1">Uncharacterized protein</fullName>
    </submittedName>
</protein>
<dbReference type="AlphaFoldDB" id="A0A375G761"/>
<organism evidence="1">
    <name type="scientific">Cupriavidus oxalaticus</name>
    <dbReference type="NCBI Taxonomy" id="96344"/>
    <lineage>
        <taxon>Bacteria</taxon>
        <taxon>Pseudomonadati</taxon>
        <taxon>Pseudomonadota</taxon>
        <taxon>Betaproteobacteria</taxon>
        <taxon>Burkholderiales</taxon>
        <taxon>Burkholderiaceae</taxon>
        <taxon>Cupriavidus</taxon>
    </lineage>
</organism>
<comment type="caution">
    <text evidence="1">The sequence shown here is derived from an EMBL/GenBank/DDBJ whole genome shotgun (WGS) entry which is preliminary data.</text>
</comment>
<evidence type="ECO:0000313" key="1">
    <source>
        <dbReference type="EMBL" id="SPC16099.1"/>
    </source>
</evidence>
<gene>
    <name evidence="1" type="ORF">CO2235_30041</name>
</gene>
<accession>A0A375G761</accession>
<name>A0A375G761_9BURK</name>
<proteinExistence type="predicted"/>
<dbReference type="Proteomes" id="UP000256862">
    <property type="component" value="Chromosome CO2235"/>
</dbReference>
<reference evidence="1" key="1">
    <citation type="submission" date="2018-01" db="EMBL/GenBank/DDBJ databases">
        <authorList>
            <person name="Clerissi C."/>
        </authorList>
    </citation>
    <scope>NUCLEOTIDE SEQUENCE</scope>
    <source>
        <strain evidence="1">Cupriavidus oxalaticus LMG 2235</strain>
    </source>
</reference>
<sequence>MPQIDYLSSVSHFDSRGEKKPKLV</sequence>
<dbReference type="EMBL" id="OGUS01000125">
    <property type="protein sequence ID" value="SPC16099.1"/>
    <property type="molecule type" value="Genomic_DNA"/>
</dbReference>